<evidence type="ECO:0000313" key="3">
    <source>
        <dbReference type="EMBL" id="EMY24099.1"/>
    </source>
</evidence>
<dbReference type="GO" id="GO:0003676">
    <property type="term" value="F:nucleic acid binding"/>
    <property type="evidence" value="ECO:0007669"/>
    <property type="project" value="InterPro"/>
</dbReference>
<dbReference type="PANTHER" id="PTHR46889:SF5">
    <property type="entry name" value="INTEGRASE PROTEIN"/>
    <property type="match status" value="1"/>
</dbReference>
<evidence type="ECO:0000313" key="4">
    <source>
        <dbReference type="Proteomes" id="UP000012220"/>
    </source>
</evidence>
<dbReference type="EMBL" id="AHNY02000212">
    <property type="protein sequence ID" value="EMY24099.1"/>
    <property type="molecule type" value="Genomic_DNA"/>
</dbReference>
<dbReference type="InterPro" id="IPR050900">
    <property type="entry name" value="Transposase_IS3/IS150/IS904"/>
</dbReference>
<dbReference type="InterPro" id="IPR036397">
    <property type="entry name" value="RNaseH_sf"/>
</dbReference>
<organism evidence="3 4">
    <name type="scientific">Leptospira interrogans serovar Australis str. 200703203</name>
    <dbReference type="NCBI Taxonomy" id="1085541"/>
    <lineage>
        <taxon>Bacteria</taxon>
        <taxon>Pseudomonadati</taxon>
        <taxon>Spirochaetota</taxon>
        <taxon>Spirochaetia</taxon>
        <taxon>Leptospirales</taxon>
        <taxon>Leptospiraceae</taxon>
        <taxon>Leptospira</taxon>
    </lineage>
</organism>
<dbReference type="PROSITE" id="PS50994">
    <property type="entry name" value="INTEGRASE"/>
    <property type="match status" value="1"/>
</dbReference>
<sequence>MTKLKKCVNIQMNSCSVSDLPWLWFLITENLIFVFLWKFSPKQVLHVFKILKVQWSHFLKLEKKKGRPSLRKYWEKYYHIKDMLVNNITWGASRIHSELLLLGYDISLSSVKRIIRRIQKRNNPFKGHLTTWLNLIYQIKEYTVATDFCRIQTIYGTTLYSLSFIHIASRKIVHLNITTNPTRDWVLKQIQEAKSLFPEFAILLWDNDTLFSGRKLLNGLESLGIQSLHTPMSAPWCNGIMERWFGSVRRECLNHIPIFSLGHAQAITSEYVNYYNFWRPHLALNKDSPCGRAVTFSSYTSKVIKRKVLGGLHHIYINVEAPFPNVA</sequence>
<reference evidence="3 4" key="1">
    <citation type="submission" date="2013-02" db="EMBL/GenBank/DDBJ databases">
        <authorList>
            <person name="Harkins D.M."/>
            <person name="Durkin A.S."/>
            <person name="Brinkac L.M."/>
            <person name="Haft D.H."/>
            <person name="Selengut J.D."/>
            <person name="Sanka R."/>
            <person name="DePew J."/>
            <person name="Purushe J."/>
            <person name="Picardeau M."/>
            <person name="Werts C."/>
            <person name="Goarant C."/>
            <person name="Vinetz J.M."/>
            <person name="Sutton G.G."/>
            <person name="Nierman W.C."/>
            <person name="Fouts D.E."/>
        </authorList>
    </citation>
    <scope>NUCLEOTIDE SEQUENCE [LARGE SCALE GENOMIC DNA]</scope>
    <source>
        <strain evidence="3 4">200703203</strain>
    </source>
</reference>
<name>N1UK98_LEPIR</name>
<accession>N1UK98</accession>
<protein>
    <submittedName>
        <fullName evidence="3">Integrase core domain protein</fullName>
    </submittedName>
</protein>
<keyword evidence="1" id="KW-1133">Transmembrane helix</keyword>
<evidence type="ECO:0000259" key="2">
    <source>
        <dbReference type="PROSITE" id="PS50994"/>
    </source>
</evidence>
<dbReference type="GO" id="GO:0015074">
    <property type="term" value="P:DNA integration"/>
    <property type="evidence" value="ECO:0007669"/>
    <property type="project" value="InterPro"/>
</dbReference>
<dbReference type="Proteomes" id="UP000012220">
    <property type="component" value="Unassembled WGS sequence"/>
</dbReference>
<proteinExistence type="predicted"/>
<dbReference type="PANTHER" id="PTHR46889">
    <property type="entry name" value="TRANSPOSASE INSF FOR INSERTION SEQUENCE IS3B-RELATED"/>
    <property type="match status" value="1"/>
</dbReference>
<dbReference type="InterPro" id="IPR012337">
    <property type="entry name" value="RNaseH-like_sf"/>
</dbReference>
<feature type="domain" description="Integrase catalytic" evidence="2">
    <location>
        <begin position="120"/>
        <end position="297"/>
    </location>
</feature>
<evidence type="ECO:0000256" key="1">
    <source>
        <dbReference type="SAM" id="Phobius"/>
    </source>
</evidence>
<dbReference type="InterPro" id="IPR001584">
    <property type="entry name" value="Integrase_cat-core"/>
</dbReference>
<dbReference type="BioCyc" id="LINT1085541:G11IQ-4897-MONOMER"/>
<dbReference type="AlphaFoldDB" id="N1UK98"/>
<dbReference type="Pfam" id="PF13683">
    <property type="entry name" value="rve_3"/>
    <property type="match status" value="1"/>
</dbReference>
<comment type="caution">
    <text evidence="3">The sequence shown here is derived from an EMBL/GenBank/DDBJ whole genome shotgun (WGS) entry which is preliminary data.</text>
</comment>
<gene>
    <name evidence="3" type="ORF">LEP1GSC115_4816</name>
</gene>
<dbReference type="SUPFAM" id="SSF53098">
    <property type="entry name" value="Ribonuclease H-like"/>
    <property type="match status" value="1"/>
</dbReference>
<keyword evidence="1" id="KW-0472">Membrane</keyword>
<feature type="transmembrane region" description="Helical" evidence="1">
    <location>
        <begin position="20"/>
        <end position="39"/>
    </location>
</feature>
<keyword evidence="1" id="KW-0812">Transmembrane</keyword>
<dbReference type="Gene3D" id="3.30.420.10">
    <property type="entry name" value="Ribonuclease H-like superfamily/Ribonuclease H"/>
    <property type="match status" value="1"/>
</dbReference>